<dbReference type="InterPro" id="IPR045517">
    <property type="entry name" value="Glyoxalase_8"/>
</dbReference>
<dbReference type="OrthoDB" id="9803104at2"/>
<evidence type="ECO:0000313" key="2">
    <source>
        <dbReference type="EMBL" id="KRR27098.1"/>
    </source>
</evidence>
<dbReference type="InterPro" id="IPR046336">
    <property type="entry name" value="Lon_prtase_N_sf"/>
</dbReference>
<dbReference type="Pfam" id="PF02190">
    <property type="entry name" value="LON_substr_bdg"/>
    <property type="match status" value="1"/>
</dbReference>
<gene>
    <name evidence="2" type="ORF">CQ14_34065</name>
</gene>
<dbReference type="Pfam" id="PF20066">
    <property type="entry name" value="Glyoxalase_8"/>
    <property type="match status" value="1"/>
</dbReference>
<dbReference type="AlphaFoldDB" id="A0A0R3N4W0"/>
<accession>A0A0R3N4W0</accession>
<reference evidence="2 3" key="1">
    <citation type="submission" date="2014-03" db="EMBL/GenBank/DDBJ databases">
        <title>Bradyrhizobium valentinum sp. nov., isolated from effective nodules of Lupinus mariae-josephae, a lupine endemic of basic-lime soils in Eastern Spain.</title>
        <authorList>
            <person name="Duran D."/>
            <person name="Rey L."/>
            <person name="Navarro A."/>
            <person name="Busquets A."/>
            <person name="Imperial J."/>
            <person name="Ruiz-Argueso T."/>
        </authorList>
    </citation>
    <scope>NUCLEOTIDE SEQUENCE [LARGE SCALE GENOMIC DNA]</scope>
    <source>
        <strain evidence="2 3">CCBAU 23086</strain>
    </source>
</reference>
<dbReference type="InterPro" id="IPR003111">
    <property type="entry name" value="Lon_prtase_N"/>
</dbReference>
<evidence type="ECO:0000259" key="1">
    <source>
        <dbReference type="PROSITE" id="PS51787"/>
    </source>
</evidence>
<dbReference type="Gene3D" id="2.30.130.40">
    <property type="entry name" value="LON domain-like"/>
    <property type="match status" value="1"/>
</dbReference>
<sequence length="274" mass="29570">MRDFRDAKAMAQTLREALKAKSVSLTHSESLELVAKTLGFPDWNFLAAKIQHSQRTPALSVTPAPGSASMPAGTVVPIVPMRDLVLFPQMIVPIFVGRDKTKRAIERALATDRRILVLTQRRSGDDDPALDALYSVGVSADVIICVTLADETLKLMVSGLERVSVVRGAGEEFLAAEIAPCEESRGRTAEAVALSGAVVDAYRVYANLDYAALPKPLQARLRLPGIDDPGMVADSVAPLLSAGIDQRQQLLETCDVVTRLEKILELLKTDQQAA</sequence>
<proteinExistence type="predicted"/>
<feature type="domain" description="Lon N-terminal" evidence="1">
    <location>
        <begin position="76"/>
        <end position="271"/>
    </location>
</feature>
<comment type="caution">
    <text evidence="2">The sequence shown here is derived from an EMBL/GenBank/DDBJ whole genome shotgun (WGS) entry which is preliminary data.</text>
</comment>
<dbReference type="Proteomes" id="UP000051660">
    <property type="component" value="Unassembled WGS sequence"/>
</dbReference>
<dbReference type="Gene3D" id="1.20.58.1480">
    <property type="match status" value="1"/>
</dbReference>
<name>A0A0R3N4W0_9BRAD</name>
<dbReference type="SUPFAM" id="SSF88697">
    <property type="entry name" value="PUA domain-like"/>
    <property type="match status" value="1"/>
</dbReference>
<protein>
    <submittedName>
        <fullName evidence="2">Endopeptidase La</fullName>
    </submittedName>
</protein>
<dbReference type="RefSeq" id="WP_057856560.1">
    <property type="nucleotide sequence ID" value="NZ_LLYB01000037.1"/>
</dbReference>
<dbReference type="InterPro" id="IPR015947">
    <property type="entry name" value="PUA-like_sf"/>
</dbReference>
<dbReference type="EMBL" id="LLYB01000037">
    <property type="protein sequence ID" value="KRR27098.1"/>
    <property type="molecule type" value="Genomic_DNA"/>
</dbReference>
<evidence type="ECO:0000313" key="3">
    <source>
        <dbReference type="Proteomes" id="UP000051660"/>
    </source>
</evidence>
<dbReference type="PROSITE" id="PS51787">
    <property type="entry name" value="LON_N"/>
    <property type="match status" value="1"/>
</dbReference>
<dbReference type="SMART" id="SM00464">
    <property type="entry name" value="LON"/>
    <property type="match status" value="1"/>
</dbReference>
<organism evidence="2 3">
    <name type="scientific">Bradyrhizobium lablabi</name>
    <dbReference type="NCBI Taxonomy" id="722472"/>
    <lineage>
        <taxon>Bacteria</taxon>
        <taxon>Pseudomonadati</taxon>
        <taxon>Pseudomonadota</taxon>
        <taxon>Alphaproteobacteria</taxon>
        <taxon>Hyphomicrobiales</taxon>
        <taxon>Nitrobacteraceae</taxon>
        <taxon>Bradyrhizobium</taxon>
    </lineage>
</organism>